<gene>
    <name evidence="9" type="ORF">BCR39DRAFT_535229</name>
</gene>
<dbReference type="Gene3D" id="3.40.50.1000">
    <property type="entry name" value="HAD superfamily/HAD-like"/>
    <property type="match status" value="2"/>
</dbReference>
<dbReference type="Pfam" id="PF13242">
    <property type="entry name" value="Hydrolase_like"/>
    <property type="match status" value="1"/>
</dbReference>
<dbReference type="InterPro" id="IPR023214">
    <property type="entry name" value="HAD_sf"/>
</dbReference>
<dbReference type="OrthoDB" id="413953at2759"/>
<evidence type="ECO:0000313" key="9">
    <source>
        <dbReference type="EMBL" id="ORY28272.1"/>
    </source>
</evidence>
<feature type="binding site" evidence="8">
    <location>
        <position position="25"/>
    </location>
    <ligand>
        <name>Mg(2+)</name>
        <dbReference type="ChEBI" id="CHEBI:18420"/>
    </ligand>
</feature>
<dbReference type="InterPro" id="IPR006357">
    <property type="entry name" value="HAD-SF_hydro_IIA"/>
</dbReference>
<dbReference type="STRING" id="71784.A0A1Y2B0C9"/>
<evidence type="ECO:0000256" key="3">
    <source>
        <dbReference type="ARBA" id="ARBA00066659"/>
    </source>
</evidence>
<dbReference type="GO" id="GO:0046872">
    <property type="term" value="F:metal ion binding"/>
    <property type="evidence" value="ECO:0007669"/>
    <property type="project" value="UniProtKB-KW"/>
</dbReference>
<keyword evidence="8" id="KW-0479">Metal-binding</keyword>
<evidence type="ECO:0000256" key="1">
    <source>
        <dbReference type="ARBA" id="ARBA00022801"/>
    </source>
</evidence>
<dbReference type="Pfam" id="PF13344">
    <property type="entry name" value="Hydrolase_6"/>
    <property type="match status" value="1"/>
</dbReference>
<comment type="catalytic activity">
    <reaction evidence="2 5">
        <text>4-nitrophenyl phosphate + H2O = 4-nitrophenol + phosphate + H(+)</text>
        <dbReference type="Rhea" id="RHEA:21664"/>
        <dbReference type="ChEBI" id="CHEBI:15377"/>
        <dbReference type="ChEBI" id="CHEBI:15378"/>
        <dbReference type="ChEBI" id="CHEBI:43474"/>
        <dbReference type="ChEBI" id="CHEBI:57917"/>
        <dbReference type="ChEBI" id="CHEBI:61146"/>
        <dbReference type="EC" id="3.1.3.41"/>
    </reaction>
</comment>
<dbReference type="NCBIfam" id="TIGR01460">
    <property type="entry name" value="HAD-SF-IIA"/>
    <property type="match status" value="1"/>
</dbReference>
<dbReference type="PANTHER" id="PTHR19288">
    <property type="entry name" value="4-NITROPHENYLPHOSPHATASE-RELATED"/>
    <property type="match status" value="1"/>
</dbReference>
<evidence type="ECO:0000313" key="10">
    <source>
        <dbReference type="Proteomes" id="UP000193986"/>
    </source>
</evidence>
<proteinExistence type="predicted"/>
<evidence type="ECO:0000256" key="8">
    <source>
        <dbReference type="PIRSR" id="PIRSR000915-3"/>
    </source>
</evidence>
<comment type="caution">
    <text evidence="9">The sequence shown here is derived from an EMBL/GenBank/DDBJ whole genome shotgun (WGS) entry which is preliminary data.</text>
</comment>
<feature type="binding site" evidence="7">
    <location>
        <position position="233"/>
    </location>
    <ligand>
        <name>substrate</name>
    </ligand>
</feature>
<dbReference type="Proteomes" id="UP000193986">
    <property type="component" value="Unassembled WGS sequence"/>
</dbReference>
<accession>A0A1Y2B0C9</accession>
<dbReference type="GO" id="GO:0005737">
    <property type="term" value="C:cytoplasm"/>
    <property type="evidence" value="ECO:0007669"/>
    <property type="project" value="TreeGrafter"/>
</dbReference>
<dbReference type="NCBIfam" id="TIGR01452">
    <property type="entry name" value="PGP_euk"/>
    <property type="match status" value="1"/>
</dbReference>
<feature type="active site" description="Nucleophile" evidence="6">
    <location>
        <position position="25"/>
    </location>
</feature>
<feature type="binding site" evidence="8">
    <location>
        <position position="258"/>
    </location>
    <ligand>
        <name>Mg(2+)</name>
        <dbReference type="ChEBI" id="CHEBI:18420"/>
    </ligand>
</feature>
<dbReference type="GO" id="GO:0008967">
    <property type="term" value="F:phosphoglycolate phosphatase activity"/>
    <property type="evidence" value="ECO:0007669"/>
    <property type="project" value="TreeGrafter"/>
</dbReference>
<evidence type="ECO:0000256" key="4">
    <source>
        <dbReference type="ARBA" id="ARBA00069197"/>
    </source>
</evidence>
<dbReference type="FunCoup" id="A0A1Y2B0C9">
    <property type="interactions" value="23"/>
</dbReference>
<sequence length="313" mass="34319">MTPPILSSPEEYKKLIDSVDTFLLDCDGVIYHGSVVVDGVRETLSMLRKAGKKLIFVTNNASKSRQMYKATFDKLNIEAYPEEIFGSGYASAVYLSEILKFPKDKKVYVIGEAGLEEELDSVGIAHSGGTDPEDNTFMSKDDFSVIKSDPSVGAVLCGFDIRINYKKLATAFSHLRDNEGCHFILTNQDPTYPTTQKSKDPSKPDIKTIYPGSGAISAPLLFASKRTPLIIGKPNKPMMDAIIAEHHFDVKRALMVGDNLATDIEFGINSGVRTLLVMGGVTKREQVFGDDPSPVKPDFVMESFGQFATLAQD</sequence>
<dbReference type="PANTHER" id="PTHR19288:SF46">
    <property type="entry name" value="HALOACID DEHALOGENASE-LIKE HYDROLASE DOMAIN-CONTAINING PROTEIN 2"/>
    <property type="match status" value="1"/>
</dbReference>
<dbReference type="EC" id="3.1.3.41" evidence="3 5"/>
<dbReference type="PIRSF" id="PIRSF000915">
    <property type="entry name" value="PGP-type_phosphatase"/>
    <property type="match status" value="1"/>
</dbReference>
<name>A0A1Y2B0C9_9TREE</name>
<dbReference type="AlphaFoldDB" id="A0A1Y2B0C9"/>
<feature type="active site" description="Proton donor" evidence="6">
    <location>
        <position position="27"/>
    </location>
</feature>
<evidence type="ECO:0000256" key="2">
    <source>
        <dbReference type="ARBA" id="ARBA00050247"/>
    </source>
</evidence>
<organism evidence="9 10">
    <name type="scientific">Naematelia encephala</name>
    <dbReference type="NCBI Taxonomy" id="71784"/>
    <lineage>
        <taxon>Eukaryota</taxon>
        <taxon>Fungi</taxon>
        <taxon>Dikarya</taxon>
        <taxon>Basidiomycota</taxon>
        <taxon>Agaricomycotina</taxon>
        <taxon>Tremellomycetes</taxon>
        <taxon>Tremellales</taxon>
        <taxon>Naemateliaceae</taxon>
        <taxon>Naematelia</taxon>
    </lineage>
</organism>
<reference evidence="9 10" key="1">
    <citation type="submission" date="2016-07" db="EMBL/GenBank/DDBJ databases">
        <title>Pervasive Adenine N6-methylation of Active Genes in Fungi.</title>
        <authorList>
            <consortium name="DOE Joint Genome Institute"/>
            <person name="Mondo S.J."/>
            <person name="Dannebaum R.O."/>
            <person name="Kuo R.C."/>
            <person name="Labutti K."/>
            <person name="Haridas S."/>
            <person name="Kuo A."/>
            <person name="Salamov A."/>
            <person name="Ahrendt S.R."/>
            <person name="Lipzen A."/>
            <person name="Sullivan W."/>
            <person name="Andreopoulos W.B."/>
            <person name="Clum A."/>
            <person name="Lindquist E."/>
            <person name="Daum C."/>
            <person name="Ramamoorthy G.K."/>
            <person name="Gryganskyi A."/>
            <person name="Culley D."/>
            <person name="Magnuson J.K."/>
            <person name="James T.Y."/>
            <person name="O'Malley M.A."/>
            <person name="Stajich J.E."/>
            <person name="Spatafora J.W."/>
            <person name="Visel A."/>
            <person name="Grigoriev I.V."/>
        </authorList>
    </citation>
    <scope>NUCLEOTIDE SEQUENCE [LARGE SCALE GENOMIC DNA]</scope>
    <source>
        <strain evidence="9 10">68-887.2</strain>
    </source>
</reference>
<dbReference type="SUPFAM" id="SSF56784">
    <property type="entry name" value="HAD-like"/>
    <property type="match status" value="1"/>
</dbReference>
<protein>
    <recommendedName>
        <fullName evidence="4 5">4-nitrophenylphosphatase</fullName>
        <shortName evidence="5">PNPPase</shortName>
        <ecNumber evidence="3 5">3.1.3.41</ecNumber>
    </recommendedName>
</protein>
<keyword evidence="8" id="KW-0460">Magnesium</keyword>
<dbReference type="EMBL" id="MCFC01000032">
    <property type="protein sequence ID" value="ORY28272.1"/>
    <property type="molecule type" value="Genomic_DNA"/>
</dbReference>
<evidence type="ECO:0000256" key="7">
    <source>
        <dbReference type="PIRSR" id="PIRSR000915-2"/>
    </source>
</evidence>
<feature type="binding site" evidence="8">
    <location>
        <position position="27"/>
    </location>
    <ligand>
        <name>Mg(2+)</name>
        <dbReference type="ChEBI" id="CHEBI:18420"/>
    </ligand>
</feature>
<dbReference type="InterPro" id="IPR006349">
    <property type="entry name" value="PGP_euk"/>
</dbReference>
<comment type="cofactor">
    <cofactor evidence="8">
        <name>Mg(2+)</name>
        <dbReference type="ChEBI" id="CHEBI:18420"/>
    </cofactor>
    <text evidence="8">Divalent metal ions. Mg(2+) is the most effective.</text>
</comment>
<evidence type="ECO:0000256" key="5">
    <source>
        <dbReference type="PIRNR" id="PIRNR000915"/>
    </source>
</evidence>
<evidence type="ECO:0000256" key="6">
    <source>
        <dbReference type="PIRSR" id="PIRSR000915-1"/>
    </source>
</evidence>
<keyword evidence="1 5" id="KW-0378">Hydrolase</keyword>
<dbReference type="InParanoid" id="A0A1Y2B0C9"/>
<dbReference type="InterPro" id="IPR036412">
    <property type="entry name" value="HAD-like_sf"/>
</dbReference>
<dbReference type="GO" id="GO:0004035">
    <property type="term" value="F:alkaline phosphatase activity"/>
    <property type="evidence" value="ECO:0007669"/>
    <property type="project" value="UniProtKB-ARBA"/>
</dbReference>
<dbReference type="FunFam" id="3.40.50.1000:FF:000039">
    <property type="entry name" value="Phosphoglycolate phosphatase"/>
    <property type="match status" value="1"/>
</dbReference>
<keyword evidence="10" id="KW-1185">Reference proteome</keyword>